<feature type="transmembrane region" description="Helical" evidence="1">
    <location>
        <begin position="234"/>
        <end position="256"/>
    </location>
</feature>
<evidence type="ECO:0000256" key="1">
    <source>
        <dbReference type="SAM" id="Phobius"/>
    </source>
</evidence>
<feature type="transmembrane region" description="Helical" evidence="1">
    <location>
        <begin position="173"/>
        <end position="197"/>
    </location>
</feature>
<dbReference type="EMBL" id="JAATIT010000001">
    <property type="protein sequence ID" value="NJB88115.1"/>
    <property type="molecule type" value="Genomic_DNA"/>
</dbReference>
<dbReference type="AlphaFoldDB" id="A0A7X6B6Z6"/>
<keyword evidence="3" id="KW-1185">Reference proteome</keyword>
<name>A0A7X6B6Z6_9SPHN</name>
<keyword evidence="1" id="KW-0472">Membrane</keyword>
<feature type="transmembrane region" description="Helical" evidence="1">
    <location>
        <begin position="203"/>
        <end position="222"/>
    </location>
</feature>
<dbReference type="RefSeq" id="WP_167918761.1">
    <property type="nucleotide sequence ID" value="NZ_JAATIT010000001.1"/>
</dbReference>
<feature type="transmembrane region" description="Helical" evidence="1">
    <location>
        <begin position="106"/>
        <end position="126"/>
    </location>
</feature>
<reference evidence="2 3" key="1">
    <citation type="submission" date="2020-03" db="EMBL/GenBank/DDBJ databases">
        <title>Genomic Encyclopedia of Type Strains, Phase IV (KMG-IV): sequencing the most valuable type-strain genomes for metagenomic binning, comparative biology and taxonomic classification.</title>
        <authorList>
            <person name="Goeker M."/>
        </authorList>
    </citation>
    <scope>NUCLEOTIDE SEQUENCE [LARGE SCALE GENOMIC DNA]</scope>
    <source>
        <strain evidence="2 3">DSM 25229</strain>
    </source>
</reference>
<dbReference type="Proteomes" id="UP000535078">
    <property type="component" value="Unassembled WGS sequence"/>
</dbReference>
<evidence type="ECO:0000313" key="3">
    <source>
        <dbReference type="Proteomes" id="UP000535078"/>
    </source>
</evidence>
<protein>
    <submittedName>
        <fullName evidence="2">Uncharacterized protein</fullName>
    </submittedName>
</protein>
<evidence type="ECO:0000313" key="2">
    <source>
        <dbReference type="EMBL" id="NJB88115.1"/>
    </source>
</evidence>
<gene>
    <name evidence="2" type="ORF">GGR90_000267</name>
</gene>
<comment type="caution">
    <text evidence="2">The sequence shown here is derived from an EMBL/GenBank/DDBJ whole genome shotgun (WGS) entry which is preliminary data.</text>
</comment>
<organism evidence="2 3">
    <name type="scientific">Sphingopyxis italica</name>
    <dbReference type="NCBI Taxonomy" id="1129133"/>
    <lineage>
        <taxon>Bacteria</taxon>
        <taxon>Pseudomonadati</taxon>
        <taxon>Pseudomonadota</taxon>
        <taxon>Alphaproteobacteria</taxon>
        <taxon>Sphingomonadales</taxon>
        <taxon>Sphingomonadaceae</taxon>
        <taxon>Sphingopyxis</taxon>
    </lineage>
</organism>
<accession>A0A7X6B6Z6</accession>
<keyword evidence="1" id="KW-0812">Transmembrane</keyword>
<sequence>MLLFLLSIGYAGQFILRHWPADATELAIGGGTLAAAAALYALTQVSSAIAWIAGLRAMGYAMPLALGLRINLVAQIGKYLPGNVAHFLGRAGLAASAGIRFAGSGLATLVEILATLIAATAVTVMALSLDPAPIAVISGALADNGLLQLAAGGGATLAIAVVLSWMKVPARAFFAASLCLAASFLLTGLSFHFLVAALAPVPLSPAATIGIFAVAWAVGYVIPGAPAGLGVREAVLMAWLGPLVGAGTAIACVLLHRILTAVVDGLAALAGFIWFQIGTR</sequence>
<proteinExistence type="predicted"/>
<feature type="transmembrane region" description="Helical" evidence="1">
    <location>
        <begin position="33"/>
        <end position="53"/>
    </location>
</feature>
<keyword evidence="1" id="KW-1133">Transmembrane helix</keyword>
<feature type="transmembrane region" description="Helical" evidence="1">
    <location>
        <begin position="146"/>
        <end position="166"/>
    </location>
</feature>